<accession>A0A0D2JYN1</accession>
<evidence type="ECO:0000313" key="13">
    <source>
        <dbReference type="EMBL" id="KIX14660.1"/>
    </source>
</evidence>
<name>A0A0D2JYN1_9BACT</name>
<dbReference type="Proteomes" id="UP000032233">
    <property type="component" value="Unassembled WGS sequence"/>
</dbReference>
<dbReference type="Pfam" id="PF13103">
    <property type="entry name" value="TonB_2"/>
    <property type="match status" value="1"/>
</dbReference>
<evidence type="ECO:0000256" key="1">
    <source>
        <dbReference type="ARBA" id="ARBA00004383"/>
    </source>
</evidence>
<evidence type="ECO:0000259" key="12">
    <source>
        <dbReference type="PROSITE" id="PS52015"/>
    </source>
</evidence>
<dbReference type="GO" id="GO:0015031">
    <property type="term" value="P:protein transport"/>
    <property type="evidence" value="ECO:0007669"/>
    <property type="project" value="UniProtKB-KW"/>
</dbReference>
<dbReference type="InterPro" id="IPR051045">
    <property type="entry name" value="TonB-dependent_transducer"/>
</dbReference>
<protein>
    <recommendedName>
        <fullName evidence="12">TonB C-terminal domain-containing protein</fullName>
    </recommendedName>
</protein>
<keyword evidence="9 11" id="KW-0472">Membrane</keyword>
<dbReference type="PANTHER" id="PTHR33446:SF13">
    <property type="entry name" value="TONB PROTEIN"/>
    <property type="match status" value="1"/>
</dbReference>
<keyword evidence="3" id="KW-0813">Transport</keyword>
<feature type="region of interest" description="Disordered" evidence="10">
    <location>
        <begin position="65"/>
        <end position="138"/>
    </location>
</feature>
<evidence type="ECO:0000256" key="5">
    <source>
        <dbReference type="ARBA" id="ARBA00022519"/>
    </source>
</evidence>
<dbReference type="RefSeq" id="WP_044347837.1">
    <property type="nucleotide sequence ID" value="NZ_AZAC01000010.1"/>
</dbReference>
<evidence type="ECO:0000256" key="2">
    <source>
        <dbReference type="ARBA" id="ARBA00006555"/>
    </source>
</evidence>
<comment type="caution">
    <text evidence="13">The sequence shown here is derived from an EMBL/GenBank/DDBJ whole genome shotgun (WGS) entry which is preliminary data.</text>
</comment>
<comment type="subcellular location">
    <subcellularLocation>
        <location evidence="1">Cell inner membrane</location>
        <topology evidence="1">Single-pass membrane protein</topology>
        <orientation evidence="1">Periplasmic side</orientation>
    </subcellularLocation>
</comment>
<comment type="similarity">
    <text evidence="2">Belongs to the TonB family.</text>
</comment>
<evidence type="ECO:0000256" key="4">
    <source>
        <dbReference type="ARBA" id="ARBA00022475"/>
    </source>
</evidence>
<reference evidence="13 14" key="1">
    <citation type="submission" date="2013-11" db="EMBL/GenBank/DDBJ databases">
        <title>Metagenomic analysis of a methanogenic consortium involved in long chain n-alkane degradation.</title>
        <authorList>
            <person name="Davidova I.A."/>
            <person name="Callaghan A.V."/>
            <person name="Wawrik B."/>
            <person name="Pruitt S."/>
            <person name="Marks C."/>
            <person name="Duncan K.E."/>
            <person name="Suflita J.M."/>
        </authorList>
    </citation>
    <scope>NUCLEOTIDE SEQUENCE [LARGE SCALE GENOMIC DNA]</scope>
    <source>
        <strain evidence="13 14">SPR</strain>
    </source>
</reference>
<evidence type="ECO:0000313" key="14">
    <source>
        <dbReference type="Proteomes" id="UP000032233"/>
    </source>
</evidence>
<sequence>MIKSLASNIKHRPGDQLGWGLGLSLGLHFLIVAVIIFWPGLGSGSKRHTFKPVYQVKLVGSPHLPPGPVARAKASKPTAQPKPAPKKPVTKAVAVQPKPKPKPSPKPKEAIGNKKTVKPTKRLKRKEKAVSSKTTNRDLDAKINRLKAKVNQERRLASALDNVERKVAGRASSQPAGPVGGGGGGGGDQGVPLKYQIYYTQLWGRISRHWVVPEALVANPQGLEAVVVIRINQDGSLEKAWLEQSSGNNRYDQSCVRAVERAAPYPPLPSGLRQKSHEVGIRFKPEDLSG</sequence>
<evidence type="ECO:0000256" key="6">
    <source>
        <dbReference type="ARBA" id="ARBA00022692"/>
    </source>
</evidence>
<feature type="domain" description="TonB C-terminal" evidence="12">
    <location>
        <begin position="197"/>
        <end position="290"/>
    </location>
</feature>
<evidence type="ECO:0000256" key="3">
    <source>
        <dbReference type="ARBA" id="ARBA00022448"/>
    </source>
</evidence>
<dbReference type="PROSITE" id="PS52015">
    <property type="entry name" value="TONB_CTD"/>
    <property type="match status" value="1"/>
</dbReference>
<organism evidence="13 14">
    <name type="scientific">Dethiosulfatarculus sandiegensis</name>
    <dbReference type="NCBI Taxonomy" id="1429043"/>
    <lineage>
        <taxon>Bacteria</taxon>
        <taxon>Pseudomonadati</taxon>
        <taxon>Thermodesulfobacteriota</taxon>
        <taxon>Desulfarculia</taxon>
        <taxon>Desulfarculales</taxon>
        <taxon>Desulfarculaceae</taxon>
        <taxon>Dethiosulfatarculus</taxon>
    </lineage>
</organism>
<feature type="region of interest" description="Disordered" evidence="10">
    <location>
        <begin position="166"/>
        <end position="187"/>
    </location>
</feature>
<evidence type="ECO:0000256" key="8">
    <source>
        <dbReference type="ARBA" id="ARBA00022989"/>
    </source>
</evidence>
<keyword evidence="8 11" id="KW-1133">Transmembrane helix</keyword>
<gene>
    <name evidence="13" type="ORF">X474_08315</name>
</gene>
<dbReference type="SUPFAM" id="SSF74653">
    <property type="entry name" value="TolA/TonB C-terminal domain"/>
    <property type="match status" value="1"/>
</dbReference>
<feature type="transmembrane region" description="Helical" evidence="11">
    <location>
        <begin position="20"/>
        <end position="41"/>
    </location>
</feature>
<keyword evidence="5" id="KW-0997">Cell inner membrane</keyword>
<dbReference type="NCBIfam" id="TIGR01352">
    <property type="entry name" value="tonB_Cterm"/>
    <property type="match status" value="1"/>
</dbReference>
<feature type="compositionally biased region" description="Gly residues" evidence="10">
    <location>
        <begin position="178"/>
        <end position="187"/>
    </location>
</feature>
<keyword evidence="7" id="KW-0653">Protein transport</keyword>
<evidence type="ECO:0000256" key="10">
    <source>
        <dbReference type="SAM" id="MobiDB-lite"/>
    </source>
</evidence>
<dbReference type="GO" id="GO:0005886">
    <property type="term" value="C:plasma membrane"/>
    <property type="evidence" value="ECO:0007669"/>
    <property type="project" value="UniProtKB-SubCell"/>
</dbReference>
<dbReference type="PANTHER" id="PTHR33446">
    <property type="entry name" value="PROTEIN TONB-RELATED"/>
    <property type="match status" value="1"/>
</dbReference>
<proteinExistence type="inferred from homology"/>
<dbReference type="InParanoid" id="A0A0D2JYN1"/>
<dbReference type="AlphaFoldDB" id="A0A0D2JYN1"/>
<keyword evidence="6 11" id="KW-0812">Transmembrane</keyword>
<keyword evidence="14" id="KW-1185">Reference proteome</keyword>
<dbReference type="Gene3D" id="3.30.1150.10">
    <property type="match status" value="1"/>
</dbReference>
<dbReference type="InterPro" id="IPR006260">
    <property type="entry name" value="TonB/TolA_C"/>
</dbReference>
<dbReference type="InterPro" id="IPR037682">
    <property type="entry name" value="TonB_C"/>
</dbReference>
<evidence type="ECO:0000256" key="7">
    <source>
        <dbReference type="ARBA" id="ARBA00022927"/>
    </source>
</evidence>
<keyword evidence="4" id="KW-1003">Cell membrane</keyword>
<dbReference type="GO" id="GO:0055085">
    <property type="term" value="P:transmembrane transport"/>
    <property type="evidence" value="ECO:0007669"/>
    <property type="project" value="InterPro"/>
</dbReference>
<dbReference type="STRING" id="1429043.X474_08315"/>
<evidence type="ECO:0000256" key="9">
    <source>
        <dbReference type="ARBA" id="ARBA00023136"/>
    </source>
</evidence>
<dbReference type="EMBL" id="AZAC01000010">
    <property type="protein sequence ID" value="KIX14660.1"/>
    <property type="molecule type" value="Genomic_DNA"/>
</dbReference>
<evidence type="ECO:0000256" key="11">
    <source>
        <dbReference type="SAM" id="Phobius"/>
    </source>
</evidence>
<feature type="compositionally biased region" description="Basic residues" evidence="10">
    <location>
        <begin position="115"/>
        <end position="127"/>
    </location>
</feature>